<dbReference type="InterPro" id="IPR046778">
    <property type="entry name" value="UPF0758_N"/>
</dbReference>
<evidence type="ECO:0000259" key="7">
    <source>
        <dbReference type="PROSITE" id="PS50249"/>
    </source>
</evidence>
<evidence type="ECO:0000256" key="4">
    <source>
        <dbReference type="ARBA" id="ARBA00022833"/>
    </source>
</evidence>
<feature type="domain" description="MPN" evidence="7">
    <location>
        <begin position="102"/>
        <end position="224"/>
    </location>
</feature>
<evidence type="ECO:0000313" key="9">
    <source>
        <dbReference type="Proteomes" id="UP000252357"/>
    </source>
</evidence>
<dbReference type="OrthoDB" id="9804482at2"/>
<dbReference type="PANTHER" id="PTHR30471">
    <property type="entry name" value="DNA REPAIR PROTEIN RADC"/>
    <property type="match status" value="1"/>
</dbReference>
<comment type="caution">
    <text evidence="8">The sequence shown here is derived from an EMBL/GenBank/DDBJ whole genome shotgun (WGS) entry which is preliminary data.</text>
</comment>
<keyword evidence="4" id="KW-0862">Zinc</keyword>
<evidence type="ECO:0000256" key="1">
    <source>
        <dbReference type="ARBA" id="ARBA00022670"/>
    </source>
</evidence>
<dbReference type="GO" id="GO:0008237">
    <property type="term" value="F:metallopeptidase activity"/>
    <property type="evidence" value="ECO:0007669"/>
    <property type="project" value="UniProtKB-KW"/>
</dbReference>
<keyword evidence="2" id="KW-0479">Metal-binding</keyword>
<evidence type="ECO:0000256" key="6">
    <source>
        <dbReference type="RuleBase" id="RU003797"/>
    </source>
</evidence>
<evidence type="ECO:0000313" key="8">
    <source>
        <dbReference type="EMBL" id="RCS58368.1"/>
    </source>
</evidence>
<dbReference type="EMBL" id="QPGB01000002">
    <property type="protein sequence ID" value="RCS58368.1"/>
    <property type="molecule type" value="Genomic_DNA"/>
</dbReference>
<dbReference type="Proteomes" id="UP000252357">
    <property type="component" value="Unassembled WGS sequence"/>
</dbReference>
<evidence type="ECO:0000256" key="2">
    <source>
        <dbReference type="ARBA" id="ARBA00022723"/>
    </source>
</evidence>
<dbReference type="InterPro" id="IPR037518">
    <property type="entry name" value="MPN"/>
</dbReference>
<comment type="similarity">
    <text evidence="6">Belongs to the UPF0758 family.</text>
</comment>
<dbReference type="InterPro" id="IPR001405">
    <property type="entry name" value="UPF0758"/>
</dbReference>
<dbReference type="Pfam" id="PF04002">
    <property type="entry name" value="RadC"/>
    <property type="match status" value="1"/>
</dbReference>
<evidence type="ECO:0000256" key="5">
    <source>
        <dbReference type="ARBA" id="ARBA00023049"/>
    </source>
</evidence>
<dbReference type="SUPFAM" id="SSF47781">
    <property type="entry name" value="RuvA domain 2-like"/>
    <property type="match status" value="1"/>
</dbReference>
<dbReference type="NCBIfam" id="NF000642">
    <property type="entry name" value="PRK00024.1"/>
    <property type="match status" value="1"/>
</dbReference>
<dbReference type="PROSITE" id="PS50249">
    <property type="entry name" value="MPN"/>
    <property type="match status" value="1"/>
</dbReference>
<protein>
    <submittedName>
        <fullName evidence="8">JAB domain-containing protein</fullName>
    </submittedName>
</protein>
<dbReference type="InterPro" id="IPR010994">
    <property type="entry name" value="RuvA_2-like"/>
</dbReference>
<dbReference type="NCBIfam" id="TIGR00608">
    <property type="entry name" value="radc"/>
    <property type="match status" value="1"/>
</dbReference>
<accession>A0A368L459</accession>
<keyword evidence="1" id="KW-0645">Protease</keyword>
<keyword evidence="9" id="KW-1185">Reference proteome</keyword>
<proteinExistence type="inferred from homology"/>
<dbReference type="AlphaFoldDB" id="A0A368L459"/>
<dbReference type="CDD" id="cd08071">
    <property type="entry name" value="MPN_DUF2466"/>
    <property type="match status" value="1"/>
</dbReference>
<sequence length="224" mass="24527">MAIKDWPADERPREKLIQHGAQALSDAELLAVFLRVGVKGQSAVELARTCLQQYGSLQGLFAADLQSLGQIHGMGSAKYAQLQAVLEMAKRALAETLRSTPILGSPQQVRDYLRLHLGHAPREVFVGLFLDSSNRLIALQELAHGTLNEATVYPREVAKYALQHHAAAVIFAHNHPGGQLQASRADIQLTQTLRDALGLLDIRVLDHFIITRHGTLSLAENGQL</sequence>
<evidence type="ECO:0000256" key="3">
    <source>
        <dbReference type="ARBA" id="ARBA00022801"/>
    </source>
</evidence>
<dbReference type="GO" id="GO:0006508">
    <property type="term" value="P:proteolysis"/>
    <property type="evidence" value="ECO:0007669"/>
    <property type="project" value="UniProtKB-KW"/>
</dbReference>
<keyword evidence="5" id="KW-0482">Metalloprotease</keyword>
<name>A0A368L459_9BURK</name>
<gene>
    <name evidence="8" type="ORF">DU000_05995</name>
</gene>
<dbReference type="InterPro" id="IPR025657">
    <property type="entry name" value="RadC_JAB"/>
</dbReference>
<dbReference type="Gene3D" id="3.40.140.10">
    <property type="entry name" value="Cytidine Deaminase, domain 2"/>
    <property type="match status" value="1"/>
</dbReference>
<dbReference type="Pfam" id="PF20582">
    <property type="entry name" value="UPF0758_N"/>
    <property type="match status" value="1"/>
</dbReference>
<dbReference type="RefSeq" id="WP_114402451.1">
    <property type="nucleotide sequence ID" value="NZ_QPGB01000002.1"/>
</dbReference>
<reference evidence="8 9" key="1">
    <citation type="journal article" date="2018" name="Int. J. Syst. Evol. Microbiol.">
        <title>Parvibium lacunae gen. nov., sp. nov., a new member of the family Alcaligenaceae isolated from a freshwater pond.</title>
        <authorList>
            <person name="Chen W.M."/>
            <person name="Xie P.B."/>
            <person name="Hsu M.Y."/>
            <person name="Sheu S.Y."/>
        </authorList>
    </citation>
    <scope>NUCLEOTIDE SEQUENCE [LARGE SCALE GENOMIC DNA]</scope>
    <source>
        <strain evidence="8 9">KMB9</strain>
    </source>
</reference>
<dbReference type="GO" id="GO:0046872">
    <property type="term" value="F:metal ion binding"/>
    <property type="evidence" value="ECO:0007669"/>
    <property type="project" value="UniProtKB-KW"/>
</dbReference>
<dbReference type="PANTHER" id="PTHR30471:SF3">
    <property type="entry name" value="UPF0758 PROTEIN YEES-RELATED"/>
    <property type="match status" value="1"/>
</dbReference>
<organism evidence="8 9">
    <name type="scientific">Parvibium lacunae</name>
    <dbReference type="NCBI Taxonomy" id="1888893"/>
    <lineage>
        <taxon>Bacteria</taxon>
        <taxon>Pseudomonadati</taxon>
        <taxon>Pseudomonadota</taxon>
        <taxon>Betaproteobacteria</taxon>
        <taxon>Burkholderiales</taxon>
        <taxon>Alcaligenaceae</taxon>
        <taxon>Parvibium</taxon>
    </lineage>
</organism>
<keyword evidence="3" id="KW-0378">Hydrolase</keyword>